<gene>
    <name evidence="2" type="ORF">CVT25_010492</name>
</gene>
<feature type="non-terminal residue" evidence="2">
    <location>
        <position position="1"/>
    </location>
</feature>
<protein>
    <submittedName>
        <fullName evidence="2">Uncharacterized protein</fullName>
    </submittedName>
</protein>
<evidence type="ECO:0000256" key="1">
    <source>
        <dbReference type="SAM" id="Phobius"/>
    </source>
</evidence>
<proteinExistence type="predicted"/>
<dbReference type="AlphaFoldDB" id="A0A409XQ04"/>
<dbReference type="Proteomes" id="UP000283269">
    <property type="component" value="Unassembled WGS sequence"/>
</dbReference>
<evidence type="ECO:0000313" key="2">
    <source>
        <dbReference type="EMBL" id="PPQ92893.1"/>
    </source>
</evidence>
<organism evidence="2 3">
    <name type="scientific">Psilocybe cyanescens</name>
    <dbReference type="NCBI Taxonomy" id="93625"/>
    <lineage>
        <taxon>Eukaryota</taxon>
        <taxon>Fungi</taxon>
        <taxon>Dikarya</taxon>
        <taxon>Basidiomycota</taxon>
        <taxon>Agaricomycotina</taxon>
        <taxon>Agaricomycetes</taxon>
        <taxon>Agaricomycetidae</taxon>
        <taxon>Agaricales</taxon>
        <taxon>Agaricineae</taxon>
        <taxon>Strophariaceae</taxon>
        <taxon>Psilocybe</taxon>
    </lineage>
</organism>
<keyword evidence="1" id="KW-1133">Transmembrane helix</keyword>
<evidence type="ECO:0000313" key="3">
    <source>
        <dbReference type="Proteomes" id="UP000283269"/>
    </source>
</evidence>
<feature type="transmembrane region" description="Helical" evidence="1">
    <location>
        <begin position="95"/>
        <end position="117"/>
    </location>
</feature>
<dbReference type="InParanoid" id="A0A409XQ04"/>
<feature type="transmembrane region" description="Helical" evidence="1">
    <location>
        <begin position="177"/>
        <end position="196"/>
    </location>
</feature>
<sequence length="220" mass="24312">EVEVGTAAIAPAPAPAAPLNYPLSSYTLRSSLRIVPRASLRDLLLEHVVVVAVAAFRDDTRHLPGKLRDLLLEHVVVVAVAAFVCSSFALYTFAFVVFVCVALLVVLSVSLDIQFGLPITMPVSMLLPHPPPHKRRTNTLPPRPIAHAQPPTWTAQVSSAARHPGPIFTLRVLRLRLCFRFLTTNLFLVLVFTLNLPNHHKMPVLPALRTRKLLLFLRAL</sequence>
<keyword evidence="3" id="KW-1185">Reference proteome</keyword>
<comment type="caution">
    <text evidence="2">The sequence shown here is derived from an EMBL/GenBank/DDBJ whole genome shotgun (WGS) entry which is preliminary data.</text>
</comment>
<accession>A0A409XQ04</accession>
<dbReference type="EMBL" id="NHYD01000940">
    <property type="protein sequence ID" value="PPQ92893.1"/>
    <property type="molecule type" value="Genomic_DNA"/>
</dbReference>
<keyword evidence="1" id="KW-0812">Transmembrane</keyword>
<keyword evidence="1" id="KW-0472">Membrane</keyword>
<name>A0A409XQ04_PSICY</name>
<reference evidence="2 3" key="1">
    <citation type="journal article" date="2018" name="Evol. Lett.">
        <title>Horizontal gene cluster transfer increased hallucinogenic mushroom diversity.</title>
        <authorList>
            <person name="Reynolds H.T."/>
            <person name="Vijayakumar V."/>
            <person name="Gluck-Thaler E."/>
            <person name="Korotkin H.B."/>
            <person name="Matheny P.B."/>
            <person name="Slot J.C."/>
        </authorList>
    </citation>
    <scope>NUCLEOTIDE SEQUENCE [LARGE SCALE GENOMIC DNA]</scope>
    <source>
        <strain evidence="2 3">2631</strain>
    </source>
</reference>